<dbReference type="RefSeq" id="WP_107220912.1">
    <property type="nucleotide sequence ID" value="NZ_CP028339.1"/>
</dbReference>
<dbReference type="InterPro" id="IPR014718">
    <property type="entry name" value="GH-type_carb-bd"/>
</dbReference>
<reference evidence="6 7" key="1">
    <citation type="submission" date="2018-03" db="EMBL/GenBank/DDBJ databases">
        <title>Complete genome sequence of Thauera aromatica, a model organism for studying aromatic compound degradation under denitrifying conditions.</title>
        <authorList>
            <person name="Lo H.-Y."/>
            <person name="Goris T."/>
            <person name="Boll M."/>
            <person name="Mueller J.A."/>
        </authorList>
    </citation>
    <scope>NUCLEOTIDE SEQUENCE [LARGE SCALE GENOMIC DNA]</scope>
    <source>
        <strain evidence="6 7">K172</strain>
    </source>
</reference>
<keyword evidence="3 4" id="KW-0413">Isomerase</keyword>
<dbReference type="AlphaFoldDB" id="A0A2R4BN02"/>
<gene>
    <name evidence="6" type="ORF">Tharo_1792</name>
</gene>
<dbReference type="GO" id="GO:0030246">
    <property type="term" value="F:carbohydrate binding"/>
    <property type="evidence" value="ECO:0007669"/>
    <property type="project" value="UniProtKB-UniRule"/>
</dbReference>
<protein>
    <recommendedName>
        <fullName evidence="4">Putative glucose-6-phosphate 1-epimerase</fullName>
        <ecNumber evidence="4">5.1.3.15</ecNumber>
    </recommendedName>
</protein>
<feature type="active site" evidence="5">
    <location>
        <position position="257"/>
    </location>
</feature>
<comment type="catalytic activity">
    <reaction evidence="1">
        <text>alpha-D-glucose 6-phosphate = beta-D-glucose 6-phosphate</text>
        <dbReference type="Rhea" id="RHEA:16249"/>
        <dbReference type="ChEBI" id="CHEBI:58225"/>
        <dbReference type="ChEBI" id="CHEBI:58247"/>
        <dbReference type="EC" id="5.1.3.15"/>
    </reaction>
</comment>
<sequence length="282" mass="31150">MPSTIETIDFHGQSALRLVTAAGARVIVSLHGAQVLSWIPPGGEERLYLSPLARFDGSAAIRGGVPVCFPQFAGLGPLPHHGFARTAAWSVATERSGKDFALVTLALSDSDATRALWPHPFRAELGILIEDSRLDLELEVENTGSERFEFTAALHTYLAVREVEQSRLEGLHGYDYRDKVDADRIRRDSGDVLLIEAETDRLYQDVKRPLLLREYDRSLGINADGFPDVVVWNPWVERSVALPDLPANGFRHMLCVEAAAAHRPVHLGAGESWWGRQTLVAL</sequence>
<dbReference type="InterPro" id="IPR008183">
    <property type="entry name" value="Aldose_1/G6P_1-epimerase"/>
</dbReference>
<keyword evidence="7" id="KW-1185">Reference proteome</keyword>
<evidence type="ECO:0000256" key="4">
    <source>
        <dbReference type="PIRNR" id="PIRNR016020"/>
    </source>
</evidence>
<dbReference type="InterPro" id="IPR011013">
    <property type="entry name" value="Gal_mutarotase_sf_dom"/>
</dbReference>
<dbReference type="Pfam" id="PF01263">
    <property type="entry name" value="Aldose_epim"/>
    <property type="match status" value="1"/>
</dbReference>
<evidence type="ECO:0000256" key="5">
    <source>
        <dbReference type="PIRSR" id="PIRSR016020-1"/>
    </source>
</evidence>
<dbReference type="PIRSF" id="PIRSF016020">
    <property type="entry name" value="PHexose_mutarotase"/>
    <property type="match status" value="1"/>
</dbReference>
<dbReference type="PANTHER" id="PTHR11122:SF13">
    <property type="entry name" value="GLUCOSE-6-PHOSPHATE 1-EPIMERASE"/>
    <property type="match status" value="1"/>
</dbReference>
<accession>A0A2R4BN02</accession>
<dbReference type="EC" id="5.1.3.15" evidence="4"/>
<evidence type="ECO:0000313" key="7">
    <source>
        <dbReference type="Proteomes" id="UP000241885"/>
    </source>
</evidence>
<dbReference type="EMBL" id="CP028339">
    <property type="protein sequence ID" value="AVR88701.1"/>
    <property type="molecule type" value="Genomic_DNA"/>
</dbReference>
<dbReference type="KEGG" id="tak:Tharo_1792"/>
<evidence type="ECO:0000256" key="3">
    <source>
        <dbReference type="ARBA" id="ARBA00023235"/>
    </source>
</evidence>
<organism evidence="6 7">
    <name type="scientific">Thauera aromatica K172</name>
    <dbReference type="NCBI Taxonomy" id="44139"/>
    <lineage>
        <taxon>Bacteria</taxon>
        <taxon>Pseudomonadati</taxon>
        <taxon>Pseudomonadota</taxon>
        <taxon>Betaproteobacteria</taxon>
        <taxon>Rhodocyclales</taxon>
        <taxon>Zoogloeaceae</taxon>
        <taxon>Thauera</taxon>
    </lineage>
</organism>
<dbReference type="Gene3D" id="2.70.98.10">
    <property type="match status" value="1"/>
</dbReference>
<dbReference type="InterPro" id="IPR025532">
    <property type="entry name" value="G6P_1-epimerase"/>
</dbReference>
<evidence type="ECO:0000256" key="2">
    <source>
        <dbReference type="ARBA" id="ARBA00005866"/>
    </source>
</evidence>
<dbReference type="Proteomes" id="UP000241885">
    <property type="component" value="Chromosome"/>
</dbReference>
<dbReference type="CDD" id="cd09020">
    <property type="entry name" value="D-hex-6-P-epi_like"/>
    <property type="match status" value="1"/>
</dbReference>
<dbReference type="PANTHER" id="PTHR11122">
    <property type="entry name" value="APOSPORY-ASSOCIATED PROTEIN C-RELATED"/>
    <property type="match status" value="1"/>
</dbReference>
<dbReference type="GO" id="GO:0005975">
    <property type="term" value="P:carbohydrate metabolic process"/>
    <property type="evidence" value="ECO:0007669"/>
    <property type="project" value="InterPro"/>
</dbReference>
<dbReference type="OrthoDB" id="9790727at2"/>
<evidence type="ECO:0000256" key="1">
    <source>
        <dbReference type="ARBA" id="ARBA00001096"/>
    </source>
</evidence>
<feature type="active site" evidence="5">
    <location>
        <position position="155"/>
    </location>
</feature>
<comment type="similarity">
    <text evidence="2 4">Belongs to the glucose-6-phosphate 1-epimerase family.</text>
</comment>
<dbReference type="GO" id="GO:0005737">
    <property type="term" value="C:cytoplasm"/>
    <property type="evidence" value="ECO:0007669"/>
    <property type="project" value="TreeGrafter"/>
</dbReference>
<evidence type="ECO:0000313" key="6">
    <source>
        <dbReference type="EMBL" id="AVR88701.1"/>
    </source>
</evidence>
<dbReference type="SUPFAM" id="SSF74650">
    <property type="entry name" value="Galactose mutarotase-like"/>
    <property type="match status" value="1"/>
</dbReference>
<proteinExistence type="inferred from homology"/>
<dbReference type="GO" id="GO:0047938">
    <property type="term" value="F:glucose-6-phosphate 1-epimerase activity"/>
    <property type="evidence" value="ECO:0007669"/>
    <property type="project" value="UniProtKB-UniRule"/>
</dbReference>
<name>A0A2R4BN02_THAAR</name>